<name>A0A1I8F7V4_9PLAT</name>
<keyword evidence="2" id="KW-1185">Reference proteome</keyword>
<dbReference type="Proteomes" id="UP000095280">
    <property type="component" value="Unplaced"/>
</dbReference>
<evidence type="ECO:0000313" key="2">
    <source>
        <dbReference type="Proteomes" id="UP000095280"/>
    </source>
</evidence>
<feature type="compositionally biased region" description="Low complexity" evidence="1">
    <location>
        <begin position="195"/>
        <end position="204"/>
    </location>
</feature>
<accession>A0A1I8F7V4</accession>
<proteinExistence type="predicted"/>
<evidence type="ECO:0000313" key="3">
    <source>
        <dbReference type="WBParaSite" id="maker-unitig_22583-snap-gene-0.2-mRNA-1"/>
    </source>
</evidence>
<evidence type="ECO:0000256" key="1">
    <source>
        <dbReference type="SAM" id="MobiDB-lite"/>
    </source>
</evidence>
<protein>
    <submittedName>
        <fullName evidence="3">Os01g0778700 protein</fullName>
    </submittedName>
</protein>
<sequence>RHYDDDLLPMSASVARGSYAGGRFRDQPQERRRRKVSQLRLATVWTRCRVHAVSSSLSGKARKFGAAKIAWHVQFRRFAIALGSWRGRGAMLDSRLAAATPAAIRCCRPSCVSNAAGGGGGGFDYGGPGGECETTLTTSRTASLAATQRQQQRWRGASQHRAQLERSQSQIQRRRRRPKLKTKRLKWRSCRQRQRQAPNRRNGR</sequence>
<organism evidence="2 3">
    <name type="scientific">Macrostomum lignano</name>
    <dbReference type="NCBI Taxonomy" id="282301"/>
    <lineage>
        <taxon>Eukaryota</taxon>
        <taxon>Metazoa</taxon>
        <taxon>Spiralia</taxon>
        <taxon>Lophotrochozoa</taxon>
        <taxon>Platyhelminthes</taxon>
        <taxon>Rhabditophora</taxon>
        <taxon>Macrostomorpha</taxon>
        <taxon>Macrostomida</taxon>
        <taxon>Macrostomidae</taxon>
        <taxon>Macrostomum</taxon>
    </lineage>
</organism>
<feature type="compositionally biased region" description="Basic residues" evidence="1">
    <location>
        <begin position="172"/>
        <end position="194"/>
    </location>
</feature>
<dbReference type="WBParaSite" id="maker-unitig_22583-snap-gene-0.2-mRNA-1">
    <property type="protein sequence ID" value="maker-unitig_22583-snap-gene-0.2-mRNA-1"/>
    <property type="gene ID" value="maker-unitig_22583-snap-gene-0.2"/>
</dbReference>
<feature type="region of interest" description="Disordered" evidence="1">
    <location>
        <begin position="153"/>
        <end position="204"/>
    </location>
</feature>
<dbReference type="AlphaFoldDB" id="A0A1I8F7V4"/>
<reference evidence="3" key="1">
    <citation type="submission" date="2016-11" db="UniProtKB">
        <authorList>
            <consortium name="WormBaseParasite"/>
        </authorList>
    </citation>
    <scope>IDENTIFICATION</scope>
</reference>